<evidence type="ECO:0000259" key="3">
    <source>
        <dbReference type="SMART" id="SM00829"/>
    </source>
</evidence>
<comment type="caution">
    <text evidence="4">The sequence shown here is derived from an EMBL/GenBank/DDBJ whole genome shotgun (WGS) entry which is preliminary data.</text>
</comment>
<dbReference type="InterPro" id="IPR036291">
    <property type="entry name" value="NAD(P)-bd_dom_sf"/>
</dbReference>
<dbReference type="SUPFAM" id="SSF50129">
    <property type="entry name" value="GroES-like"/>
    <property type="match status" value="1"/>
</dbReference>
<dbReference type="EMBL" id="JAPQKH010000003">
    <property type="protein sequence ID" value="KAJ5108369.1"/>
    <property type="molecule type" value="Genomic_DNA"/>
</dbReference>
<dbReference type="InterPro" id="IPR047122">
    <property type="entry name" value="Trans-enoyl_RdTase-like"/>
</dbReference>
<gene>
    <name evidence="4" type="ORF">N7456_005044</name>
</gene>
<comment type="similarity">
    <text evidence="1">Belongs to the zinc-containing alcohol dehydrogenase family.</text>
</comment>
<dbReference type="Gene3D" id="3.90.180.10">
    <property type="entry name" value="Medium-chain alcohol dehydrogenases, catalytic domain"/>
    <property type="match status" value="1"/>
</dbReference>
<keyword evidence="2" id="KW-0560">Oxidoreductase</keyword>
<dbReference type="SMART" id="SM00829">
    <property type="entry name" value="PKS_ER"/>
    <property type="match status" value="1"/>
</dbReference>
<dbReference type="Pfam" id="PF00107">
    <property type="entry name" value="ADH_zinc_N"/>
    <property type="match status" value="1"/>
</dbReference>
<dbReference type="CDD" id="cd08249">
    <property type="entry name" value="enoyl_reductase_like"/>
    <property type="match status" value="1"/>
</dbReference>
<dbReference type="PANTHER" id="PTHR45348:SF2">
    <property type="entry name" value="ZINC-TYPE ALCOHOL DEHYDROGENASE-LIKE PROTEIN C2E1P3.01"/>
    <property type="match status" value="1"/>
</dbReference>
<dbReference type="InterPro" id="IPR013154">
    <property type="entry name" value="ADH-like_N"/>
</dbReference>
<dbReference type="SUPFAM" id="SSF51735">
    <property type="entry name" value="NAD(P)-binding Rossmann-fold domains"/>
    <property type="match status" value="1"/>
</dbReference>
<dbReference type="OrthoDB" id="48317at2759"/>
<dbReference type="Proteomes" id="UP001149165">
    <property type="component" value="Unassembled WGS sequence"/>
</dbReference>
<proteinExistence type="inferred from homology"/>
<protein>
    <submittedName>
        <fullName evidence="4">Protein TOXD</fullName>
    </submittedName>
</protein>
<dbReference type="InterPro" id="IPR013149">
    <property type="entry name" value="ADH-like_C"/>
</dbReference>
<organism evidence="4 5">
    <name type="scientific">Penicillium angulare</name>
    <dbReference type="NCBI Taxonomy" id="116970"/>
    <lineage>
        <taxon>Eukaryota</taxon>
        <taxon>Fungi</taxon>
        <taxon>Dikarya</taxon>
        <taxon>Ascomycota</taxon>
        <taxon>Pezizomycotina</taxon>
        <taxon>Eurotiomycetes</taxon>
        <taxon>Eurotiomycetidae</taxon>
        <taxon>Eurotiales</taxon>
        <taxon>Aspergillaceae</taxon>
        <taxon>Penicillium</taxon>
    </lineage>
</organism>
<dbReference type="GO" id="GO:0016651">
    <property type="term" value="F:oxidoreductase activity, acting on NAD(P)H"/>
    <property type="evidence" value="ECO:0007669"/>
    <property type="project" value="InterPro"/>
</dbReference>
<sequence length="347" mass="37034">MAVQRAIVIQAPGKATVVNDRPVPTLADDSILVKNVSVGLNPTDWKHIDGYNAVGTTVGCDFAGVIEAVGKDVKKSWKKGDRVCGMGHGSNALNPETGVFAEYIVVKGDLQLRIPDRLSFQDAASLGVGINTVGQIASNLKLASPANPAKDAPYILIYGGSTATGTLAIQYAKLSGYNVIATCSPHSFDLVRGLGADVVYDYKKPESVAEVQKYSNDNLKLAVDCIGSQASGKFCEEVISTSGGDYCTLVRVKLERPDINYHWVLAYTCFGEPVKMGEVALPALPEHKANAEKFAVVAERLLAEEKLKTHPIRAGKDGLNGVLDGLDLMRNGKVSGEKLVYNVEETP</sequence>
<dbReference type="AlphaFoldDB" id="A0A9W9FXM6"/>
<dbReference type="PANTHER" id="PTHR45348">
    <property type="entry name" value="HYPOTHETICAL OXIDOREDUCTASE (EUROFUNG)"/>
    <property type="match status" value="1"/>
</dbReference>
<evidence type="ECO:0000256" key="1">
    <source>
        <dbReference type="ARBA" id="ARBA00008072"/>
    </source>
</evidence>
<feature type="domain" description="Enoyl reductase (ER)" evidence="3">
    <location>
        <begin position="13"/>
        <end position="340"/>
    </location>
</feature>
<evidence type="ECO:0000313" key="4">
    <source>
        <dbReference type="EMBL" id="KAJ5108369.1"/>
    </source>
</evidence>
<reference evidence="4" key="1">
    <citation type="submission" date="2022-11" db="EMBL/GenBank/DDBJ databases">
        <authorList>
            <person name="Petersen C."/>
        </authorList>
    </citation>
    <scope>NUCLEOTIDE SEQUENCE</scope>
    <source>
        <strain evidence="4">IBT 30069</strain>
    </source>
</reference>
<dbReference type="Pfam" id="PF08240">
    <property type="entry name" value="ADH_N"/>
    <property type="match status" value="1"/>
</dbReference>
<name>A0A9W9FXM6_9EURO</name>
<keyword evidence="5" id="KW-1185">Reference proteome</keyword>
<evidence type="ECO:0000256" key="2">
    <source>
        <dbReference type="ARBA" id="ARBA00023002"/>
    </source>
</evidence>
<dbReference type="InterPro" id="IPR020843">
    <property type="entry name" value="ER"/>
</dbReference>
<dbReference type="Gene3D" id="3.40.50.720">
    <property type="entry name" value="NAD(P)-binding Rossmann-like Domain"/>
    <property type="match status" value="1"/>
</dbReference>
<dbReference type="InterPro" id="IPR011032">
    <property type="entry name" value="GroES-like_sf"/>
</dbReference>
<accession>A0A9W9FXM6</accession>
<evidence type="ECO:0000313" key="5">
    <source>
        <dbReference type="Proteomes" id="UP001149165"/>
    </source>
</evidence>
<reference evidence="4" key="2">
    <citation type="journal article" date="2023" name="IMA Fungus">
        <title>Comparative genomic study of the Penicillium genus elucidates a diverse pangenome and 15 lateral gene transfer events.</title>
        <authorList>
            <person name="Petersen C."/>
            <person name="Sorensen T."/>
            <person name="Nielsen M.R."/>
            <person name="Sondergaard T.E."/>
            <person name="Sorensen J.L."/>
            <person name="Fitzpatrick D.A."/>
            <person name="Frisvad J.C."/>
            <person name="Nielsen K.L."/>
        </authorList>
    </citation>
    <scope>NUCLEOTIDE SEQUENCE</scope>
    <source>
        <strain evidence="4">IBT 30069</strain>
    </source>
</reference>